<name>A0A0B6THJ1_9CORY</name>
<organism evidence="2 3">
    <name type="scientific">Corynebacterium marinum DSM 44953</name>
    <dbReference type="NCBI Taxonomy" id="1224162"/>
    <lineage>
        <taxon>Bacteria</taxon>
        <taxon>Bacillati</taxon>
        <taxon>Actinomycetota</taxon>
        <taxon>Actinomycetes</taxon>
        <taxon>Mycobacteriales</taxon>
        <taxon>Corynebacteriaceae</taxon>
        <taxon>Corynebacterium</taxon>
    </lineage>
</organism>
<dbReference type="AlphaFoldDB" id="A0A0B6THJ1"/>
<dbReference type="KEGG" id="cmq:B840_09045"/>
<dbReference type="Proteomes" id="UP000031928">
    <property type="component" value="Chromosome"/>
</dbReference>
<evidence type="ECO:0000313" key="3">
    <source>
        <dbReference type="Proteomes" id="UP000031928"/>
    </source>
</evidence>
<proteinExistence type="predicted"/>
<dbReference type="EMBL" id="CP007790">
    <property type="protein sequence ID" value="AJK69402.1"/>
    <property type="molecule type" value="Genomic_DNA"/>
</dbReference>
<gene>
    <name evidence="2" type="ORF">B840_09045</name>
</gene>
<feature type="chain" id="PRO_5002109956" evidence="1">
    <location>
        <begin position="28"/>
        <end position="179"/>
    </location>
</feature>
<sequence length="179" mass="19295">MKTRKLTAGIAAIAISFAAFSAPQAIAAEPGTEPVTEEEIKEGLKEISFESHDGSYILPGETLTLTADSVGEGIEIRNAYIETAPGHTSAQWDVKRSVNEDGLPVLEITAPAAPEEQTGTVQEYGEYTVHVRTSNWNSYLFTINFAEERPAETAPVSSIELSSKIDFKELVGKFTGSSK</sequence>
<accession>A0A0B6THJ1</accession>
<dbReference type="OrthoDB" id="9828024at2"/>
<reference evidence="2 3" key="1">
    <citation type="submission" date="2014-05" db="EMBL/GenBank/DDBJ databases">
        <title>Complete genome sequence of Corynebacterium marinum DSM 44953.</title>
        <authorList>
            <person name="Schaffert L."/>
            <person name="Albersmeier A."/>
            <person name="Kalinowski J."/>
            <person name="Ruckert C."/>
        </authorList>
    </citation>
    <scope>NUCLEOTIDE SEQUENCE [LARGE SCALE GENOMIC DNA]</scope>
    <source>
        <strain evidence="2 3">DSM 44953</strain>
    </source>
</reference>
<dbReference type="HOGENOM" id="CLU_1501082_0_0_11"/>
<evidence type="ECO:0000256" key="1">
    <source>
        <dbReference type="SAM" id="SignalP"/>
    </source>
</evidence>
<evidence type="ECO:0000313" key="2">
    <source>
        <dbReference type="EMBL" id="AJK69402.1"/>
    </source>
</evidence>
<protein>
    <submittedName>
        <fullName evidence="2">Putative secreted protein</fullName>
    </submittedName>
</protein>
<feature type="signal peptide" evidence="1">
    <location>
        <begin position="1"/>
        <end position="27"/>
    </location>
</feature>
<keyword evidence="3" id="KW-1185">Reference proteome</keyword>
<keyword evidence="1" id="KW-0732">Signal</keyword>
<dbReference type="RefSeq" id="WP_042621856.1">
    <property type="nucleotide sequence ID" value="NZ_CP007790.1"/>
</dbReference>